<name>A0AAV3PV23_LITER</name>
<dbReference type="AlphaFoldDB" id="A0AAV3PV23"/>
<keyword evidence="4" id="KW-1185">Reference proteome</keyword>
<proteinExistence type="predicted"/>
<evidence type="ECO:0000256" key="1">
    <source>
        <dbReference type="SAM" id="MobiDB-lite"/>
    </source>
</evidence>
<dbReference type="Pfam" id="PF04195">
    <property type="entry name" value="Transposase_28"/>
    <property type="match status" value="1"/>
</dbReference>
<evidence type="ECO:0000259" key="2">
    <source>
        <dbReference type="Pfam" id="PF04195"/>
    </source>
</evidence>
<feature type="compositionally biased region" description="Low complexity" evidence="1">
    <location>
        <begin position="48"/>
        <end position="61"/>
    </location>
</feature>
<comment type="caution">
    <text evidence="3">The sequence shown here is derived from an EMBL/GenBank/DDBJ whole genome shotgun (WGS) entry which is preliminary data.</text>
</comment>
<dbReference type="Proteomes" id="UP001454036">
    <property type="component" value="Unassembled WGS sequence"/>
</dbReference>
<evidence type="ECO:0000313" key="4">
    <source>
        <dbReference type="Proteomes" id="UP001454036"/>
    </source>
</evidence>
<feature type="compositionally biased region" description="Low complexity" evidence="1">
    <location>
        <begin position="16"/>
        <end position="39"/>
    </location>
</feature>
<feature type="region of interest" description="Disordered" evidence="1">
    <location>
        <begin position="1"/>
        <end position="66"/>
    </location>
</feature>
<dbReference type="InterPro" id="IPR007321">
    <property type="entry name" value="Transposase_28"/>
</dbReference>
<feature type="domain" description="Transposase (putative) gypsy type" evidence="2">
    <location>
        <begin position="115"/>
        <end position="177"/>
    </location>
</feature>
<dbReference type="EMBL" id="BAABME010002603">
    <property type="protein sequence ID" value="GAA0155364.1"/>
    <property type="molecule type" value="Genomic_DNA"/>
</dbReference>
<feature type="compositionally biased region" description="Polar residues" evidence="1">
    <location>
        <begin position="1"/>
        <end position="15"/>
    </location>
</feature>
<accession>A0AAV3PV23</accession>
<reference evidence="3 4" key="1">
    <citation type="submission" date="2024-01" db="EMBL/GenBank/DDBJ databases">
        <title>The complete chloroplast genome sequence of Lithospermum erythrorhizon: insights into the phylogenetic relationship among Boraginaceae species and the maternal lineages of purple gromwells.</title>
        <authorList>
            <person name="Okada T."/>
            <person name="Watanabe K."/>
        </authorList>
    </citation>
    <scope>NUCLEOTIDE SEQUENCE [LARGE SCALE GENOMIC DNA]</scope>
</reference>
<evidence type="ECO:0000313" key="3">
    <source>
        <dbReference type="EMBL" id="GAA0155364.1"/>
    </source>
</evidence>
<organism evidence="3 4">
    <name type="scientific">Lithospermum erythrorhizon</name>
    <name type="common">Purple gromwell</name>
    <name type="synonym">Lithospermum officinale var. erythrorhizon</name>
    <dbReference type="NCBI Taxonomy" id="34254"/>
    <lineage>
        <taxon>Eukaryota</taxon>
        <taxon>Viridiplantae</taxon>
        <taxon>Streptophyta</taxon>
        <taxon>Embryophyta</taxon>
        <taxon>Tracheophyta</taxon>
        <taxon>Spermatophyta</taxon>
        <taxon>Magnoliopsida</taxon>
        <taxon>eudicotyledons</taxon>
        <taxon>Gunneridae</taxon>
        <taxon>Pentapetalae</taxon>
        <taxon>asterids</taxon>
        <taxon>lamiids</taxon>
        <taxon>Boraginales</taxon>
        <taxon>Boraginaceae</taxon>
        <taxon>Boraginoideae</taxon>
        <taxon>Lithospermeae</taxon>
        <taxon>Lithospermum</taxon>
    </lineage>
</organism>
<gene>
    <name evidence="3" type="ORF">LIER_13111</name>
</gene>
<sequence>MSDSSNSRPEGQGYNSDARSSSSPQVSSSLDASAGSGSSMPLQATPLASRAPSSSRRPPQAKMVRADIHRCRTELLERDLVDLRSRCGIPTSVILRRPKATYRANSPPPGSRTFFVVALDNGLRLPVHPYVGEGLSMAGICPGQLTPNMWISIIGFYLAYLLAGVAPTMEFFLTSFSQRTQNDGFLYFKVIPEMKGFCETFSSMVEPDTWRPFFFYASGEGLPQGAPFGFMFHTKSHRALPRCAKHKADAHTFSTYWGDILSMPLHFYTDCRVLKAAGLSPAADAN</sequence>
<protein>
    <recommendedName>
        <fullName evidence="2">Transposase (putative) gypsy type domain-containing protein</fullName>
    </recommendedName>
</protein>